<protein>
    <submittedName>
        <fullName evidence="2">Uncharacterized protein</fullName>
    </submittedName>
</protein>
<evidence type="ECO:0000256" key="1">
    <source>
        <dbReference type="SAM" id="SignalP"/>
    </source>
</evidence>
<dbReference type="Proteomes" id="UP000618240">
    <property type="component" value="Unassembled WGS sequence"/>
</dbReference>
<keyword evidence="1" id="KW-0732">Signal</keyword>
<dbReference type="EMBL" id="JAERSE020000003">
    <property type="protein sequence ID" value="MCA6068241.1"/>
    <property type="molecule type" value="Genomic_DNA"/>
</dbReference>
<gene>
    <name evidence="2" type="ORF">JI747_013685</name>
</gene>
<evidence type="ECO:0000313" key="3">
    <source>
        <dbReference type="Proteomes" id="UP000618240"/>
    </source>
</evidence>
<organism evidence="2 3">
    <name type="scientific">Chryseobacterium tagetis</name>
    <dbReference type="NCBI Taxonomy" id="2801334"/>
    <lineage>
        <taxon>Bacteria</taxon>
        <taxon>Pseudomonadati</taxon>
        <taxon>Bacteroidota</taxon>
        <taxon>Flavobacteriia</taxon>
        <taxon>Flavobacteriales</taxon>
        <taxon>Weeksellaceae</taxon>
        <taxon>Chryseobacterium group</taxon>
        <taxon>Chryseobacterium</taxon>
    </lineage>
</organism>
<feature type="chain" id="PRO_5045090210" evidence="1">
    <location>
        <begin position="19"/>
        <end position="84"/>
    </location>
</feature>
<sequence>MKKLFFCAVLGMVGMVSAKDITITKKVKEMKKITLVEKNALKLPAQWVECSSPCGAVYWLQASNYDTVSDLLDAQQELNDIKCN</sequence>
<comment type="caution">
    <text evidence="2">The sequence shown here is derived from an EMBL/GenBank/DDBJ whole genome shotgun (WGS) entry which is preliminary data.</text>
</comment>
<proteinExistence type="predicted"/>
<evidence type="ECO:0000313" key="2">
    <source>
        <dbReference type="EMBL" id="MCA6068241.1"/>
    </source>
</evidence>
<name>A0ABS8A2N1_9FLAO</name>
<feature type="signal peptide" evidence="1">
    <location>
        <begin position="1"/>
        <end position="18"/>
    </location>
</feature>
<accession>A0ABS8A2N1</accession>
<reference evidence="2 3" key="1">
    <citation type="submission" date="2021-09" db="EMBL/GenBank/DDBJ databases">
        <title>Genome sequencing and assembly of Chryseobacterium sp. RG1.</title>
        <authorList>
            <person name="Chhetri G."/>
        </authorList>
    </citation>
    <scope>NUCLEOTIDE SEQUENCE [LARGE SCALE GENOMIC DNA]</scope>
    <source>
        <strain evidence="2 3">RG1</strain>
    </source>
</reference>
<keyword evidence="3" id="KW-1185">Reference proteome</keyword>
<dbReference type="RefSeq" id="WP_225689456.1">
    <property type="nucleotide sequence ID" value="NZ_JAERSE020000003.1"/>
</dbReference>